<comment type="caution">
    <text evidence="5">The sequence shown here is derived from an EMBL/GenBank/DDBJ whole genome shotgun (WGS) entry which is preliminary data.</text>
</comment>
<dbReference type="Proteomes" id="UP000631694">
    <property type="component" value="Unassembled WGS sequence"/>
</dbReference>
<accession>A0A931N187</accession>
<protein>
    <submittedName>
        <fullName evidence="5">LuxR family transcriptional regulator</fullName>
    </submittedName>
</protein>
<sequence>MTVFQAALDTIERLKMRQTPDEILGDLQSVSNSVGFDGFMMTGLPDPGDKIDGYLLLKGWNQAWTERYLARDFVQHDPVVAMVRSTTRPFMWSEATAAAEPTPLGAAVMNEAAEFGLLTGLSVPIYSTTGFQAVVSFAGGKIDISGEHKSMLHLVAIYAHNQLRECYARDSAADRRSRRGRLSPREIECLRWAANGKTSWEIAQILNISNHTADGYLTSATRKLHAVNRIQAVAEGFRRGLIH</sequence>
<dbReference type="SUPFAM" id="SSF75516">
    <property type="entry name" value="Pheromone-binding domain of LuxR-like quorum-sensing transcription factors"/>
    <property type="match status" value="1"/>
</dbReference>
<dbReference type="RefSeq" id="WP_197312656.1">
    <property type="nucleotide sequence ID" value="NZ_JADZLT010000055.1"/>
</dbReference>
<dbReference type="InterPro" id="IPR036388">
    <property type="entry name" value="WH-like_DNA-bd_sf"/>
</dbReference>
<dbReference type="CDD" id="cd06170">
    <property type="entry name" value="LuxR_C_like"/>
    <property type="match status" value="1"/>
</dbReference>
<evidence type="ECO:0000256" key="3">
    <source>
        <dbReference type="ARBA" id="ARBA00023163"/>
    </source>
</evidence>
<evidence type="ECO:0000259" key="4">
    <source>
        <dbReference type="PROSITE" id="PS50043"/>
    </source>
</evidence>
<dbReference type="PANTHER" id="PTHR44688">
    <property type="entry name" value="DNA-BINDING TRANSCRIPTIONAL ACTIVATOR DEVR_DOSR"/>
    <property type="match status" value="1"/>
</dbReference>
<keyword evidence="3" id="KW-0804">Transcription</keyword>
<gene>
    <name evidence="5" type="ORF">I5731_17270</name>
</gene>
<organism evidence="5 6">
    <name type="scientific">Methylobrevis albus</name>
    <dbReference type="NCBI Taxonomy" id="2793297"/>
    <lineage>
        <taxon>Bacteria</taxon>
        <taxon>Pseudomonadati</taxon>
        <taxon>Pseudomonadota</taxon>
        <taxon>Alphaproteobacteria</taxon>
        <taxon>Hyphomicrobiales</taxon>
        <taxon>Pleomorphomonadaceae</taxon>
        <taxon>Methylobrevis</taxon>
    </lineage>
</organism>
<dbReference type="SMART" id="SM00421">
    <property type="entry name" value="HTH_LUXR"/>
    <property type="match status" value="1"/>
</dbReference>
<dbReference type="SUPFAM" id="SSF46894">
    <property type="entry name" value="C-terminal effector domain of the bipartite response regulators"/>
    <property type="match status" value="1"/>
</dbReference>
<dbReference type="PRINTS" id="PR00038">
    <property type="entry name" value="HTHLUXR"/>
</dbReference>
<feature type="domain" description="HTH luxR-type" evidence="4">
    <location>
        <begin position="175"/>
        <end position="240"/>
    </location>
</feature>
<evidence type="ECO:0000256" key="2">
    <source>
        <dbReference type="ARBA" id="ARBA00023125"/>
    </source>
</evidence>
<dbReference type="InterPro" id="IPR016032">
    <property type="entry name" value="Sig_transdc_resp-reg_C-effctor"/>
</dbReference>
<dbReference type="AlphaFoldDB" id="A0A931N187"/>
<dbReference type="Pfam" id="PF00196">
    <property type="entry name" value="GerE"/>
    <property type="match status" value="1"/>
</dbReference>
<dbReference type="InterPro" id="IPR005143">
    <property type="entry name" value="TF_LuxR_autoind-bd_dom"/>
</dbReference>
<proteinExistence type="predicted"/>
<keyword evidence="2" id="KW-0238">DNA-binding</keyword>
<dbReference type="Pfam" id="PF03472">
    <property type="entry name" value="Autoind_bind"/>
    <property type="match status" value="1"/>
</dbReference>
<dbReference type="Gene3D" id="3.30.450.80">
    <property type="entry name" value="Transcription factor LuxR-like, autoinducer-binding domain"/>
    <property type="match status" value="1"/>
</dbReference>
<dbReference type="PANTHER" id="PTHR44688:SF25">
    <property type="entry name" value="HTH LUXR-TYPE DOMAIN-CONTAINING PROTEIN"/>
    <property type="match status" value="1"/>
</dbReference>
<evidence type="ECO:0000313" key="5">
    <source>
        <dbReference type="EMBL" id="MBH0239576.1"/>
    </source>
</evidence>
<keyword evidence="6" id="KW-1185">Reference proteome</keyword>
<evidence type="ECO:0000313" key="6">
    <source>
        <dbReference type="Proteomes" id="UP000631694"/>
    </source>
</evidence>
<dbReference type="InterPro" id="IPR036693">
    <property type="entry name" value="TF_LuxR_autoind-bd_dom_sf"/>
</dbReference>
<dbReference type="InterPro" id="IPR000792">
    <property type="entry name" value="Tscrpt_reg_LuxR_C"/>
</dbReference>
<dbReference type="EMBL" id="JADZLT010000055">
    <property type="protein sequence ID" value="MBH0239576.1"/>
    <property type="molecule type" value="Genomic_DNA"/>
</dbReference>
<dbReference type="PROSITE" id="PS50043">
    <property type="entry name" value="HTH_LUXR_2"/>
    <property type="match status" value="1"/>
</dbReference>
<dbReference type="GO" id="GO:0006355">
    <property type="term" value="P:regulation of DNA-templated transcription"/>
    <property type="evidence" value="ECO:0007669"/>
    <property type="project" value="InterPro"/>
</dbReference>
<dbReference type="Gene3D" id="1.10.10.10">
    <property type="entry name" value="Winged helix-like DNA-binding domain superfamily/Winged helix DNA-binding domain"/>
    <property type="match status" value="1"/>
</dbReference>
<dbReference type="GO" id="GO:0003677">
    <property type="term" value="F:DNA binding"/>
    <property type="evidence" value="ECO:0007669"/>
    <property type="project" value="UniProtKB-KW"/>
</dbReference>
<reference evidence="5" key="1">
    <citation type="submission" date="2020-12" db="EMBL/GenBank/DDBJ databases">
        <title>Methylobrevis albus sp. nov., isolated from fresh water lack sediment.</title>
        <authorList>
            <person name="Zou Q."/>
        </authorList>
    </citation>
    <scope>NUCLEOTIDE SEQUENCE</scope>
    <source>
        <strain evidence="5">L22</strain>
    </source>
</reference>
<evidence type="ECO:0000256" key="1">
    <source>
        <dbReference type="ARBA" id="ARBA00023015"/>
    </source>
</evidence>
<keyword evidence="1" id="KW-0805">Transcription regulation</keyword>
<name>A0A931N187_9HYPH</name>